<organism evidence="1">
    <name type="scientific">Siphoviridae sp. cttFh17</name>
    <dbReference type="NCBI Taxonomy" id="2826491"/>
    <lineage>
        <taxon>Viruses</taxon>
        <taxon>Duplodnaviria</taxon>
        <taxon>Heunggongvirae</taxon>
        <taxon>Uroviricota</taxon>
        <taxon>Caudoviricetes</taxon>
    </lineage>
</organism>
<evidence type="ECO:0000313" key="1">
    <source>
        <dbReference type="EMBL" id="DAD94412.1"/>
    </source>
</evidence>
<sequence length="187" mass="22110">MSNLYVYLICSRNKDNKDIPNFKERAKTILEYKENGDKVIEAFKSFAAKGLPGEQTRLYRSVNSRNEEKIREEFIIRLLRDKPSMTQLNRTLASVAQQVQNRDESKWMFDFDVDDELLMNDFVHEIAMYSEIPLLDIQVYKTPHGYAIIVPHGFDTRGLMEEWKDYDITLKKDELLFLNMITNEVEE</sequence>
<protein>
    <submittedName>
        <fullName evidence="1">G1/S-specific cyclin-D1, Cyclin-dependent kinase 4-dependent kinase, kinase inhibitor, CELL.19A</fullName>
    </submittedName>
</protein>
<proteinExistence type="predicted"/>
<reference evidence="1" key="1">
    <citation type="journal article" date="2021" name="Proc. Natl. Acad. Sci. U.S.A.">
        <title>A Catalog of Tens of Thousands of Viruses from Human Metagenomes Reveals Hidden Associations with Chronic Diseases.</title>
        <authorList>
            <person name="Tisza M.J."/>
            <person name="Buck C.B."/>
        </authorList>
    </citation>
    <scope>NUCLEOTIDE SEQUENCE</scope>
    <source>
        <strain evidence="1">CttFh17</strain>
    </source>
</reference>
<accession>A0A8S5NJ45</accession>
<dbReference type="EMBL" id="BK015176">
    <property type="protein sequence ID" value="DAD94412.1"/>
    <property type="molecule type" value="Genomic_DNA"/>
</dbReference>
<name>A0A8S5NJ45_9CAUD</name>